<evidence type="ECO:0000313" key="4">
    <source>
        <dbReference type="Proteomes" id="UP000325003"/>
    </source>
</evidence>
<feature type="transmembrane region" description="Helical" evidence="2">
    <location>
        <begin position="84"/>
        <end position="106"/>
    </location>
</feature>
<keyword evidence="4" id="KW-1185">Reference proteome</keyword>
<organism evidence="3 4">
    <name type="scientific">Nocardioides humilatus</name>
    <dbReference type="NCBI Taxonomy" id="2607660"/>
    <lineage>
        <taxon>Bacteria</taxon>
        <taxon>Bacillati</taxon>
        <taxon>Actinomycetota</taxon>
        <taxon>Actinomycetes</taxon>
        <taxon>Propionibacteriales</taxon>
        <taxon>Nocardioidaceae</taxon>
        <taxon>Nocardioides</taxon>
    </lineage>
</organism>
<gene>
    <name evidence="3" type="ORF">F0U44_02820</name>
</gene>
<keyword evidence="2" id="KW-1133">Transmembrane helix</keyword>
<comment type="caution">
    <text evidence="3">The sequence shown here is derived from an EMBL/GenBank/DDBJ whole genome shotgun (WGS) entry which is preliminary data.</text>
</comment>
<evidence type="ECO:0000256" key="2">
    <source>
        <dbReference type="SAM" id="Phobius"/>
    </source>
</evidence>
<dbReference type="AlphaFoldDB" id="A0A5B1LKP0"/>
<feature type="compositionally biased region" description="Low complexity" evidence="1">
    <location>
        <begin position="149"/>
        <end position="164"/>
    </location>
</feature>
<reference evidence="3 4" key="2">
    <citation type="submission" date="2019-09" db="EMBL/GenBank/DDBJ databases">
        <authorList>
            <person name="Jin C."/>
        </authorList>
    </citation>
    <scope>NUCLEOTIDE SEQUENCE [LARGE SCALE GENOMIC DNA]</scope>
    <source>
        <strain evidence="3 4">BN130099</strain>
    </source>
</reference>
<feature type="compositionally biased region" description="Pro residues" evidence="1">
    <location>
        <begin position="1"/>
        <end position="26"/>
    </location>
</feature>
<keyword evidence="2" id="KW-0812">Transmembrane</keyword>
<proteinExistence type="predicted"/>
<evidence type="ECO:0000256" key="1">
    <source>
        <dbReference type="SAM" id="MobiDB-lite"/>
    </source>
</evidence>
<name>A0A5B1LKP0_9ACTN</name>
<feature type="region of interest" description="Disordered" evidence="1">
    <location>
        <begin position="113"/>
        <end position="164"/>
    </location>
</feature>
<dbReference type="RefSeq" id="WP_149726722.1">
    <property type="nucleotide sequence ID" value="NZ_VUJV01000001.1"/>
</dbReference>
<evidence type="ECO:0000313" key="3">
    <source>
        <dbReference type="EMBL" id="KAA1421262.1"/>
    </source>
</evidence>
<feature type="compositionally biased region" description="Acidic residues" evidence="1">
    <location>
        <begin position="129"/>
        <end position="143"/>
    </location>
</feature>
<reference evidence="3 4" key="1">
    <citation type="submission" date="2019-09" db="EMBL/GenBank/DDBJ databases">
        <title>Nocardioides panacisoli sp. nov., isolated from the soil of a ginseng field.</title>
        <authorList>
            <person name="Cho C."/>
        </authorList>
    </citation>
    <scope>NUCLEOTIDE SEQUENCE [LARGE SCALE GENOMIC DNA]</scope>
    <source>
        <strain evidence="3 4">BN130099</strain>
    </source>
</reference>
<sequence length="305" mass="33524">MSMPPPPPPPQPSGGEIPPPPPPGPTPSAGVQYKFETVRVVRGMENRTITKRQKEGWEFVSQTQGKLRTEMTFRRVKRNIPVRLLAIVGAVVVLLVGTAIGVAVAVGGDDASEPVAASTTTVETHTGEPTEEPTEEPTDEPSEPEVSATEGPTETETPEPEYVYEGPKYEVVAVDNNQTPADLTAYWVLTDEVDYANDKYKDKIELLIEDVARTNLATDLIVQVVSLKDVALAEAASTYRDFAREKGDEYVVNEIPQLEVKHWIASYTGGFNYNTGKASTADAAYELVWRPYDTYEAVNWKPEIE</sequence>
<protein>
    <submittedName>
        <fullName evidence="3">Uncharacterized protein</fullName>
    </submittedName>
</protein>
<keyword evidence="2" id="KW-0472">Membrane</keyword>
<accession>A0A5B1LKP0</accession>
<feature type="region of interest" description="Disordered" evidence="1">
    <location>
        <begin position="1"/>
        <end position="30"/>
    </location>
</feature>
<dbReference type="EMBL" id="VUJV01000001">
    <property type="protein sequence ID" value="KAA1421262.1"/>
    <property type="molecule type" value="Genomic_DNA"/>
</dbReference>
<dbReference type="Proteomes" id="UP000325003">
    <property type="component" value="Unassembled WGS sequence"/>
</dbReference>